<dbReference type="EMBL" id="JABXWD010000111">
    <property type="protein sequence ID" value="MBV6341473.1"/>
    <property type="molecule type" value="Genomic_DNA"/>
</dbReference>
<reference evidence="1 2" key="1">
    <citation type="journal article" date="2020" name="J Geophys Res Biogeosci">
        <title>Magnetotaxis as an Adaptation to Enable Bacterial Shuttling of Microbial Sulfur and Sulfur Cycling Across Aquatic Oxic#Anoxic Interfaces.</title>
        <authorList>
            <person name="Li J."/>
            <person name="Liu P."/>
            <person name="Wang J."/>
            <person name="Roberts A.P."/>
            <person name="Pan Y."/>
        </authorList>
    </citation>
    <scope>NUCLEOTIDE SEQUENCE [LARGE SCALE GENOMIC DNA]</scope>
    <source>
        <strain evidence="1 2">MYR-1_YQ</strain>
    </source>
</reference>
<name>A0ABS6RXX5_9BACT</name>
<protein>
    <submittedName>
        <fullName evidence="1">Uncharacterized protein</fullName>
    </submittedName>
</protein>
<proteinExistence type="predicted"/>
<comment type="caution">
    <text evidence="1">The sequence shown here is derived from an EMBL/GenBank/DDBJ whole genome shotgun (WGS) entry which is preliminary data.</text>
</comment>
<gene>
    <name evidence="1" type="ORF">HWQ67_07730</name>
</gene>
<accession>A0ABS6RXX5</accession>
<organism evidence="1 2">
    <name type="scientific">Candidatus Magnetobacterium casense</name>
    <dbReference type="NCBI Taxonomy" id="1455061"/>
    <lineage>
        <taxon>Bacteria</taxon>
        <taxon>Pseudomonadati</taxon>
        <taxon>Nitrospirota</taxon>
        <taxon>Thermodesulfovibrionia</taxon>
        <taxon>Thermodesulfovibrionales</taxon>
        <taxon>Candidatus Magnetobacteriaceae</taxon>
        <taxon>Candidatus Magnetobacterium</taxon>
    </lineage>
</organism>
<evidence type="ECO:0000313" key="2">
    <source>
        <dbReference type="Proteomes" id="UP001196980"/>
    </source>
</evidence>
<keyword evidence="2" id="KW-1185">Reference proteome</keyword>
<evidence type="ECO:0000313" key="1">
    <source>
        <dbReference type="EMBL" id="MBV6341473.1"/>
    </source>
</evidence>
<dbReference type="Proteomes" id="UP001196980">
    <property type="component" value="Unassembled WGS sequence"/>
</dbReference>
<dbReference type="RefSeq" id="WP_218252108.1">
    <property type="nucleotide sequence ID" value="NZ_JABXWD010000111.1"/>
</dbReference>
<sequence length="57" mass="6428">MIKDRFGITCLQCGYEPPEKLAGFAEPMIQATKVIKAQFADKVIARTVNCYRISKYA</sequence>